<feature type="non-terminal residue" evidence="5">
    <location>
        <position position="840"/>
    </location>
</feature>
<dbReference type="InterPro" id="IPR052728">
    <property type="entry name" value="O2_lipid_transport_reg"/>
</dbReference>
<feature type="region of interest" description="Disordered" evidence="1">
    <location>
        <begin position="299"/>
        <end position="326"/>
    </location>
</feature>
<dbReference type="EMBL" id="KK117335">
    <property type="protein sequence ID" value="KFM70191.1"/>
    <property type="molecule type" value="Genomic_DNA"/>
</dbReference>
<organism evidence="5 6">
    <name type="scientific">Stegodyphus mimosarum</name>
    <name type="common">African social velvet spider</name>
    <dbReference type="NCBI Taxonomy" id="407821"/>
    <lineage>
        <taxon>Eukaryota</taxon>
        <taxon>Metazoa</taxon>
        <taxon>Ecdysozoa</taxon>
        <taxon>Arthropoda</taxon>
        <taxon>Chelicerata</taxon>
        <taxon>Arachnida</taxon>
        <taxon>Araneae</taxon>
        <taxon>Araneomorphae</taxon>
        <taxon>Entelegynae</taxon>
        <taxon>Eresoidea</taxon>
        <taxon>Eresidae</taxon>
        <taxon>Stegodyphus</taxon>
    </lineage>
</organism>
<feature type="transmembrane region" description="Helical" evidence="2">
    <location>
        <begin position="697"/>
        <end position="717"/>
    </location>
</feature>
<name>A0A087TYK2_STEMI</name>
<proteinExistence type="predicted"/>
<dbReference type="OrthoDB" id="10006435at2759"/>
<gene>
    <name evidence="5" type="ORF">X975_23506</name>
</gene>
<dbReference type="Pfam" id="PF20146">
    <property type="entry name" value="NRF"/>
    <property type="match status" value="1"/>
</dbReference>
<protein>
    <submittedName>
        <fullName evidence="5">Nose resistant to fluoxetine protein 6</fullName>
    </submittedName>
</protein>
<feature type="domain" description="Nose resistant-to-fluoxetine protein N-terminal" evidence="4">
    <location>
        <begin position="95"/>
        <end position="217"/>
    </location>
</feature>
<dbReference type="SMART" id="SM00703">
    <property type="entry name" value="NRF"/>
    <property type="match status" value="1"/>
</dbReference>
<feature type="transmembrane region" description="Helical" evidence="2">
    <location>
        <begin position="668"/>
        <end position="685"/>
    </location>
</feature>
<evidence type="ECO:0000313" key="5">
    <source>
        <dbReference type="EMBL" id="KFM70191.1"/>
    </source>
</evidence>
<evidence type="ECO:0000256" key="1">
    <source>
        <dbReference type="SAM" id="MobiDB-lite"/>
    </source>
</evidence>
<feature type="transmembrane region" description="Helical" evidence="2">
    <location>
        <begin position="800"/>
        <end position="821"/>
    </location>
</feature>
<evidence type="ECO:0000256" key="2">
    <source>
        <dbReference type="SAM" id="Phobius"/>
    </source>
</evidence>
<keyword evidence="2" id="KW-1133">Transmembrane helix</keyword>
<feature type="transmembrane region" description="Helical" evidence="2">
    <location>
        <begin position="237"/>
        <end position="259"/>
    </location>
</feature>
<sequence>MKRLKQFKIFLYVFITFLCLAEAMDEVSIEIFKKLSELNDRWLQATSIPEAAVLLKHPPYSHHVKEQSLNHVNISEILSQKNNFYLTNEATEGTVRSCSDDLVQIIYNVGSEWALQMLDSDGKLTSGLLRGGLIWPGHYGECNSVYAPKDEDGHGDFYGQYCVTSWTMNLGGKYSKLPLTVGLCIPDSCTGEDIQTVVKNVFHILDRFPVLKQHSSLLSLKSVTCKPKTKTVDVPSIIYLVFVFGFVFLTIIGSTVTLIDRRKRLKLTVVKQPRQGISCNFEANTASYISEVSEINAVTEEKQPTRKTSETTDISKISERTKSEPTTIQISEKTESAVDTSETSERTKSVPATLKISEKTEAASHIPETCETNLAEYKEISSNDKASLMSNQELGVIIHSKEPGDSVAKRVLLCFSAICNGEKILDTRVSEGQLLSIYGIRFLSLTWVILGHTYITAVSIIGNRLDALKDMDTFPFQVLLQSPFSVDSFFLLSGFLLTYLFLKEAAKRNGKINWVYFYVHRFWRLTPAYMVIVFFYMFVFKYIGSGPFWEDNHCDNSRSDWWKYLLYINNFIPINQMCVGWSWYLANDMQFYLISPLFLYPLWRWPKIGFTILVSLLLATWTTTGVLSYKYDLIPMFVGATKAKDLEAYAKKMWDSFDLIYDKPYCRIAPYLIGVFLGIALYKVNSRKNFLNWWQQVTGWALASFFSLSVVFGLYHVQMSRLTALFYNSLCRSSFSLGLAWLIFACETGHGGFVAKFLSWKFWIPLSRLTYCAYLVHPILVHGYYMSYQTALYFTELVTVTNFMGFLVMSYGIAFLFSLVFESPLMNLEKLIIKRNSREQ</sequence>
<keyword evidence="2" id="KW-0472">Membrane</keyword>
<dbReference type="Pfam" id="PF01757">
    <property type="entry name" value="Acyl_transf_3"/>
    <property type="match status" value="1"/>
</dbReference>
<evidence type="ECO:0000313" key="6">
    <source>
        <dbReference type="Proteomes" id="UP000054359"/>
    </source>
</evidence>
<keyword evidence="6" id="KW-1185">Reference proteome</keyword>
<feature type="transmembrane region" description="Helical" evidence="2">
    <location>
        <begin position="564"/>
        <end position="586"/>
    </location>
</feature>
<feature type="chain" id="PRO_5001830082" evidence="3">
    <location>
        <begin position="24"/>
        <end position="840"/>
    </location>
</feature>
<dbReference type="OMA" id="GYFMFIT"/>
<feature type="transmembrane region" description="Helical" evidence="2">
    <location>
        <begin position="482"/>
        <end position="502"/>
    </location>
</feature>
<dbReference type="PANTHER" id="PTHR11161:SF0">
    <property type="entry name" value="O-ACYLTRANSFERASE LIKE PROTEIN"/>
    <property type="match status" value="1"/>
</dbReference>
<dbReference type="InterPro" id="IPR006621">
    <property type="entry name" value="Nose-resist-to-fluoxetine_N"/>
</dbReference>
<accession>A0A087TYK2</accession>
<dbReference type="GO" id="GO:0016747">
    <property type="term" value="F:acyltransferase activity, transferring groups other than amino-acyl groups"/>
    <property type="evidence" value="ECO:0007669"/>
    <property type="project" value="InterPro"/>
</dbReference>
<evidence type="ECO:0000259" key="4">
    <source>
        <dbReference type="SMART" id="SM00703"/>
    </source>
</evidence>
<dbReference type="Proteomes" id="UP000054359">
    <property type="component" value="Unassembled WGS sequence"/>
</dbReference>
<keyword evidence="3" id="KW-0732">Signal</keyword>
<evidence type="ECO:0000256" key="3">
    <source>
        <dbReference type="SAM" id="SignalP"/>
    </source>
</evidence>
<keyword evidence="2" id="KW-0812">Transmembrane</keyword>
<feature type="transmembrane region" description="Helical" evidence="2">
    <location>
        <begin position="442"/>
        <end position="462"/>
    </location>
</feature>
<feature type="compositionally biased region" description="Basic and acidic residues" evidence="1">
    <location>
        <begin position="299"/>
        <end position="310"/>
    </location>
</feature>
<reference evidence="5 6" key="1">
    <citation type="submission" date="2013-11" db="EMBL/GenBank/DDBJ databases">
        <title>Genome sequencing of Stegodyphus mimosarum.</title>
        <authorList>
            <person name="Bechsgaard J."/>
        </authorList>
    </citation>
    <scope>NUCLEOTIDE SEQUENCE [LARGE SCALE GENOMIC DNA]</scope>
</reference>
<feature type="transmembrane region" description="Helical" evidence="2">
    <location>
        <begin position="737"/>
        <end position="759"/>
    </location>
</feature>
<dbReference type="InterPro" id="IPR002656">
    <property type="entry name" value="Acyl_transf_3_dom"/>
</dbReference>
<dbReference type="PANTHER" id="PTHR11161">
    <property type="entry name" value="O-ACYLTRANSFERASE"/>
    <property type="match status" value="1"/>
</dbReference>
<feature type="transmembrane region" description="Helical" evidence="2">
    <location>
        <begin position="522"/>
        <end position="544"/>
    </location>
</feature>
<feature type="transmembrane region" description="Helical" evidence="2">
    <location>
        <begin position="771"/>
        <end position="788"/>
    </location>
</feature>
<feature type="signal peptide" evidence="3">
    <location>
        <begin position="1"/>
        <end position="23"/>
    </location>
</feature>
<dbReference type="AlphaFoldDB" id="A0A087TYK2"/>
<feature type="transmembrane region" description="Helical" evidence="2">
    <location>
        <begin position="607"/>
        <end position="629"/>
    </location>
</feature>